<dbReference type="GO" id="GO:0030154">
    <property type="term" value="P:cell differentiation"/>
    <property type="evidence" value="ECO:0007669"/>
    <property type="project" value="UniProtKB-KW"/>
</dbReference>
<evidence type="ECO:0000256" key="8">
    <source>
        <dbReference type="ARBA" id="ARBA00022782"/>
    </source>
</evidence>
<evidence type="ECO:0000256" key="22">
    <source>
        <dbReference type="SAM" id="SignalP"/>
    </source>
</evidence>
<dbReference type="Proteomes" id="UP000827986">
    <property type="component" value="Unassembled WGS sequence"/>
</dbReference>
<dbReference type="InterPro" id="IPR002126">
    <property type="entry name" value="Cadherin-like_dom"/>
</dbReference>
<evidence type="ECO:0000256" key="7">
    <source>
        <dbReference type="ARBA" id="ARBA00022737"/>
    </source>
</evidence>
<dbReference type="PANTHER" id="PTHR24026:SF133">
    <property type="entry name" value="CADHERIN-RELATED FAMILY MEMBER 2"/>
    <property type="match status" value="1"/>
</dbReference>
<keyword evidence="5 21" id="KW-0812">Transmembrane</keyword>
<feature type="compositionally biased region" description="Polar residues" evidence="20">
    <location>
        <begin position="1558"/>
        <end position="1572"/>
    </location>
</feature>
<feature type="signal peptide" evidence="22">
    <location>
        <begin position="1"/>
        <end position="26"/>
    </location>
</feature>
<feature type="transmembrane region" description="Helical" evidence="21">
    <location>
        <begin position="1400"/>
        <end position="1424"/>
    </location>
</feature>
<evidence type="ECO:0000313" key="25">
    <source>
        <dbReference type="Proteomes" id="UP000827986"/>
    </source>
</evidence>
<keyword evidence="6 22" id="KW-0732">Signal</keyword>
<feature type="region of interest" description="Disordered" evidence="20">
    <location>
        <begin position="106"/>
        <end position="144"/>
    </location>
</feature>
<keyword evidence="9 19" id="KW-0106">Calcium</keyword>
<dbReference type="CDD" id="cd11304">
    <property type="entry name" value="Cadherin_repeat"/>
    <property type="match status" value="8"/>
</dbReference>
<dbReference type="FunFam" id="2.60.40.60:FF:000252">
    <property type="entry name" value="Cadherin related family member 2"/>
    <property type="match status" value="1"/>
</dbReference>
<protein>
    <recommendedName>
        <fullName evidence="18">Cadherin-related family member 2</fullName>
    </recommendedName>
</protein>
<feature type="region of interest" description="Disordered" evidence="20">
    <location>
        <begin position="182"/>
        <end position="236"/>
    </location>
</feature>
<dbReference type="SUPFAM" id="SSF49313">
    <property type="entry name" value="Cadherin-like"/>
    <property type="match status" value="9"/>
</dbReference>
<comment type="function">
    <text evidence="15">Intermicrovillar adhesion molecule that forms, via its extracellular domain, calcium-dependent heterophilic complexes with CDHR5 on adjacent microvilli. Thereby, controls the packing of microvilli at the apical membrane of epithelial cells. Through its cytoplasmic domain, interacts with microvillus cytoplasmic proteins to form the intermicrovillar adhesion complex/IMAC. This complex plays a central role in microvilli and epithelial brush border differentiation. May also play a role in cell-cell adhesion and contact inhibition in epithelial cells.</text>
</comment>
<feature type="compositionally biased region" description="Basic and acidic residues" evidence="20">
    <location>
        <begin position="219"/>
        <end position="234"/>
    </location>
</feature>
<dbReference type="Pfam" id="PF00028">
    <property type="entry name" value="Cadherin"/>
    <property type="match status" value="6"/>
</dbReference>
<evidence type="ECO:0000256" key="20">
    <source>
        <dbReference type="SAM" id="MobiDB-lite"/>
    </source>
</evidence>
<feature type="region of interest" description="Disordered" evidence="20">
    <location>
        <begin position="1501"/>
        <end position="1520"/>
    </location>
</feature>
<evidence type="ECO:0000256" key="1">
    <source>
        <dbReference type="ARBA" id="ARBA00004247"/>
    </source>
</evidence>
<dbReference type="FunFam" id="2.60.40.60:FF:000168">
    <property type="entry name" value="Cadherin-related family member 2"/>
    <property type="match status" value="1"/>
</dbReference>
<dbReference type="GO" id="GO:0031528">
    <property type="term" value="C:microvillus membrane"/>
    <property type="evidence" value="ECO:0007669"/>
    <property type="project" value="UniProtKB-SubCell"/>
</dbReference>
<keyword evidence="3" id="KW-1003">Cell membrane</keyword>
<feature type="domain" description="Cadherin" evidence="23">
    <location>
        <begin position="939"/>
        <end position="1056"/>
    </location>
</feature>
<evidence type="ECO:0000256" key="11">
    <source>
        <dbReference type="ARBA" id="ARBA00022949"/>
    </source>
</evidence>
<gene>
    <name evidence="24" type="ORF">KIL84_015986</name>
</gene>
<dbReference type="GO" id="GO:0070161">
    <property type="term" value="C:anchoring junction"/>
    <property type="evidence" value="ECO:0007669"/>
    <property type="project" value="UniProtKB-SubCell"/>
</dbReference>
<feature type="domain" description="Cadherin" evidence="23">
    <location>
        <begin position="1175"/>
        <end position="1296"/>
    </location>
</feature>
<feature type="chain" id="PRO_5039588848" description="Cadherin-related family member 2" evidence="22">
    <location>
        <begin position="27"/>
        <end position="1572"/>
    </location>
</feature>
<evidence type="ECO:0000256" key="3">
    <source>
        <dbReference type="ARBA" id="ARBA00022475"/>
    </source>
</evidence>
<dbReference type="FunFam" id="2.60.40.60:FF:000098">
    <property type="entry name" value="cadherin-23 isoform X1"/>
    <property type="match status" value="1"/>
</dbReference>
<evidence type="ECO:0000313" key="24">
    <source>
        <dbReference type="EMBL" id="KAH1166814.1"/>
    </source>
</evidence>
<evidence type="ECO:0000256" key="14">
    <source>
        <dbReference type="ARBA" id="ARBA00023273"/>
    </source>
</evidence>
<keyword evidence="4" id="KW-0597">Phosphoprotein</keyword>
<feature type="domain" description="Cadherin" evidence="23">
    <location>
        <begin position="373"/>
        <end position="487"/>
    </location>
</feature>
<keyword evidence="10" id="KW-0130">Cell adhesion</keyword>
<evidence type="ECO:0000256" key="5">
    <source>
        <dbReference type="ARBA" id="ARBA00022692"/>
    </source>
</evidence>
<evidence type="ECO:0000256" key="21">
    <source>
        <dbReference type="SAM" id="Phobius"/>
    </source>
</evidence>
<evidence type="ECO:0000256" key="2">
    <source>
        <dbReference type="ARBA" id="ARBA00004282"/>
    </source>
</evidence>
<dbReference type="PRINTS" id="PR00205">
    <property type="entry name" value="CADHERIN"/>
</dbReference>
<evidence type="ECO:0000256" key="10">
    <source>
        <dbReference type="ARBA" id="ARBA00022889"/>
    </source>
</evidence>
<dbReference type="SMART" id="SM00112">
    <property type="entry name" value="CA"/>
    <property type="match status" value="9"/>
</dbReference>
<dbReference type="GO" id="GO:0007156">
    <property type="term" value="P:homophilic cell adhesion via plasma membrane adhesion molecules"/>
    <property type="evidence" value="ECO:0007669"/>
    <property type="project" value="InterPro"/>
</dbReference>
<comment type="subunit">
    <text evidence="17">Part of the IMAC/intermicrovillar adhesion complex/intermicrovillar tip-link complex composed of ANKS4B, MYO7B, USH1C, CDHR2 and CDHR5. Interacts with MAST2. Interacts (via cytoplasmic domain) with USH1C and MYO7B; required for proper localization of CDHR2 to microvilli tips and its function in brush border differentiation.</text>
</comment>
<feature type="domain" description="Cadherin" evidence="23">
    <location>
        <begin position="610"/>
        <end position="724"/>
    </location>
</feature>
<feature type="domain" description="Cadherin" evidence="23">
    <location>
        <begin position="725"/>
        <end position="829"/>
    </location>
</feature>
<evidence type="ECO:0000256" key="15">
    <source>
        <dbReference type="ARBA" id="ARBA00059631"/>
    </source>
</evidence>
<sequence>MSGGALSIRGALKFLLLASPIPSRQGAPCRPGWVAAQGSLRSLPTPNNTAPDRQSSPGWLGVSSLSYAPALREQLDPEPIALREPLGVVGPVLELTEWIWGISSHPPPPQVHTSQPGSEGRIGPLPAGSGGWARSPQHRDSRLGSRRRRACWALETQLPGIPPALPCPLQVPIPWPLSAPASGTTQGLCPGGLAERGGGHVPGAPVQPLRPGEAVPEGGGRDAQREGVKRRELSLKLCPPPPDVPAGPLGRMAWHPLLLLPLLLVAVSGNTAPRFNITIAYVSENLPVGAWAFQLTAVDADRDPLFYGMSGQDAYYFSVNATTGDVLLAASLDREAKAKLSVTITVTDKINTEVSRKLTIIVQDWNDNPPIFQNQPYITDLPETRAIGSTVKQVLATDADSGNAGRVQYEIVSVTPDNAKNHQLFYVLQNGTVRLNGSLSYNNQSTYYQLQIKATDDVGCLKDCVYLSSIAYLSVNVVDEPDLAPQFLNEPYVGSVPENCPLGTSVLTVSAIDRDKGVNYALNYTLQTTGVPFAIDLATGTVTVHSALDREQLPSEEVLLEVLAQEEKLDIYGQVAQASTTVTIQVTDVNDNTPQFYDCELPACDFAASPQSSFEGSLEEHSSARVPVGGLRIVAHDPDKGSNGAFELRLQGPDAASFSISPTRITGTGAVQVLVQDPSTVDYERVHVMTVEIVANDTGNPGNCCSIATVTIQLFDINDHSPEFGQNMYRLQVPENSPAGTVISIITATDPDSASYGRITYRLLPESILDIFAVNASSGEVLVRNGSLLDRETRSVYYVTLQAVDGGNMTGSTYLEITLQDVNDNAPVVSGSYNIFVNEEQENISVQIQAFDNDEPGTNNSRLRFQLEPGTFSANFTIDPATGVLRSRGALDREAMEQALQGKVVLTVRVHDLGMPQLSSLVNVTIIVEDVNDNAPVFLHEPYTFSVREGLAGAFVGSVEAEDADQTEVHHRISFQLVSGSGSSSFLLRSIRLGPGQYQGNLSLDPDVALDYDRLSPAHFNLTVQAENTGTGDALNVVPTTVQVLVLDVNDEPPTLVPASLQDVSVAEDAQPGLLTTLQASDLDTNHSLHFQELGLACYKGAGAAGRVCQDWFYLEPNGSVFLNSSQIDYEVCDLATITLRVEDTRTEEGNRYSNNATLRILISDVNDNSPEFLRINNTFVVVPEVSPVDLPVAVVKATDADSGPRGAITFSISKVLFLQDNGPSHTLTSVFKVATTAEGDLYVGSIQVASNLDGSLKGRYQVTVEAKDSGTQSLNSSAVLDIFTVDQSYRVRLVFSTSVNEVQENSDKIKAALTVATRTTVYVAVIQSAADASQSRSSRAQEKSVMEAYFVFSNGTALGVNELSILVQSNPQALSELIQLGLTIIGPGTVVEPSKENELVGIIAGLAGGLVLLLLVMTLALLATSRSYRRKLKAMKALKVASTLTASVAQQGPAIPGTNKYNAEGANPVLNLMLDAPSDLGFDEDSNADADSLNSLDENIVENPAEGSPGPPVLQLGRAGAPAQLGGCEEPLTAALQAHHTTPASEPARRPGDPTRATFTFSNPCLDTTDL</sequence>
<evidence type="ECO:0000256" key="4">
    <source>
        <dbReference type="ARBA" id="ARBA00022553"/>
    </source>
</evidence>
<keyword evidence="25" id="KW-1185">Reference proteome</keyword>
<dbReference type="InterPro" id="IPR015919">
    <property type="entry name" value="Cadherin-like_sf"/>
</dbReference>
<dbReference type="PROSITE" id="PS00232">
    <property type="entry name" value="CADHERIN_1"/>
    <property type="match status" value="4"/>
</dbReference>
<keyword evidence="7" id="KW-0677">Repeat</keyword>
<evidence type="ECO:0000256" key="12">
    <source>
        <dbReference type="ARBA" id="ARBA00022989"/>
    </source>
</evidence>
<feature type="domain" description="Cadherin" evidence="23">
    <location>
        <begin position="282"/>
        <end position="372"/>
    </location>
</feature>
<dbReference type="FunFam" id="2.60.40.60:FF:000101">
    <property type="entry name" value="FAT atypical cadherin 4"/>
    <property type="match status" value="1"/>
</dbReference>
<proteinExistence type="predicted"/>
<keyword evidence="11" id="KW-0965">Cell junction</keyword>
<dbReference type="GO" id="GO:0016324">
    <property type="term" value="C:apical plasma membrane"/>
    <property type="evidence" value="ECO:0007669"/>
    <property type="project" value="UniProtKB-SubCell"/>
</dbReference>
<organism evidence="24 25">
    <name type="scientific">Mauremys mutica</name>
    <name type="common">yellowpond turtle</name>
    <dbReference type="NCBI Taxonomy" id="74926"/>
    <lineage>
        <taxon>Eukaryota</taxon>
        <taxon>Metazoa</taxon>
        <taxon>Chordata</taxon>
        <taxon>Craniata</taxon>
        <taxon>Vertebrata</taxon>
        <taxon>Euteleostomi</taxon>
        <taxon>Archelosauria</taxon>
        <taxon>Testudinata</taxon>
        <taxon>Testudines</taxon>
        <taxon>Cryptodira</taxon>
        <taxon>Durocryptodira</taxon>
        <taxon>Testudinoidea</taxon>
        <taxon>Geoemydidae</taxon>
        <taxon>Geoemydinae</taxon>
        <taxon>Mauremys</taxon>
    </lineage>
</organism>
<evidence type="ECO:0000256" key="13">
    <source>
        <dbReference type="ARBA" id="ARBA00023136"/>
    </source>
</evidence>
<dbReference type="EMBL" id="JAHDVG010000487">
    <property type="protein sequence ID" value="KAH1166814.1"/>
    <property type="molecule type" value="Genomic_DNA"/>
</dbReference>
<keyword evidence="14" id="KW-0966">Cell projection</keyword>
<feature type="domain" description="Cadherin" evidence="23">
    <location>
        <begin position="1058"/>
        <end position="1173"/>
    </location>
</feature>
<dbReference type="FunFam" id="2.60.40.60:FF:000264">
    <property type="entry name" value="Cadherin-related family member 2"/>
    <property type="match status" value="1"/>
</dbReference>
<dbReference type="FunFam" id="2.60.40.60:FF:000094">
    <property type="entry name" value="protocadherin gamma-C4 isoform X2"/>
    <property type="match status" value="1"/>
</dbReference>
<evidence type="ECO:0000256" key="17">
    <source>
        <dbReference type="ARBA" id="ARBA00064960"/>
    </source>
</evidence>
<dbReference type="PROSITE" id="PS50268">
    <property type="entry name" value="CADHERIN_2"/>
    <property type="match status" value="9"/>
</dbReference>
<dbReference type="GO" id="GO:0005509">
    <property type="term" value="F:calcium ion binding"/>
    <property type="evidence" value="ECO:0007669"/>
    <property type="project" value="UniProtKB-UniRule"/>
</dbReference>
<keyword evidence="13 21" id="KW-0472">Membrane</keyword>
<name>A0A9D4AQC1_9SAUR</name>
<dbReference type="GO" id="GO:0060429">
    <property type="term" value="P:epithelium development"/>
    <property type="evidence" value="ECO:0007669"/>
    <property type="project" value="UniProtKB-ARBA"/>
</dbReference>
<reference evidence="24" key="1">
    <citation type="submission" date="2021-09" db="EMBL/GenBank/DDBJ databases">
        <title>The genome of Mauremys mutica provides insights into the evolution of semi-aquatic lifestyle.</title>
        <authorList>
            <person name="Gong S."/>
            <person name="Gao Y."/>
        </authorList>
    </citation>
    <scope>NUCLEOTIDE SEQUENCE</scope>
    <source>
        <strain evidence="24">MM-2020</strain>
        <tissue evidence="24">Muscle</tissue>
    </source>
</reference>
<feature type="domain" description="Cadherin" evidence="23">
    <location>
        <begin position="488"/>
        <end position="596"/>
    </location>
</feature>
<keyword evidence="8" id="KW-0221">Differentiation</keyword>
<evidence type="ECO:0000256" key="18">
    <source>
        <dbReference type="ARBA" id="ARBA00067497"/>
    </source>
</evidence>
<evidence type="ECO:0000256" key="6">
    <source>
        <dbReference type="ARBA" id="ARBA00022729"/>
    </source>
</evidence>
<feature type="domain" description="Cadherin" evidence="23">
    <location>
        <begin position="829"/>
        <end position="938"/>
    </location>
</feature>
<evidence type="ECO:0000256" key="9">
    <source>
        <dbReference type="ARBA" id="ARBA00022837"/>
    </source>
</evidence>
<dbReference type="PANTHER" id="PTHR24026">
    <property type="entry name" value="FAT ATYPICAL CADHERIN-RELATED"/>
    <property type="match status" value="1"/>
</dbReference>
<dbReference type="InterPro" id="IPR020894">
    <property type="entry name" value="Cadherin_CS"/>
</dbReference>
<keyword evidence="12 21" id="KW-1133">Transmembrane helix</keyword>
<evidence type="ECO:0000256" key="16">
    <source>
        <dbReference type="ARBA" id="ARBA00060382"/>
    </source>
</evidence>
<comment type="caution">
    <text evidence="24">The sequence shown here is derived from an EMBL/GenBank/DDBJ whole genome shotgun (WGS) entry which is preliminary data.</text>
</comment>
<dbReference type="Gene3D" id="2.60.40.60">
    <property type="entry name" value="Cadherins"/>
    <property type="match status" value="9"/>
</dbReference>
<feature type="region of interest" description="Disordered" evidence="20">
    <location>
        <begin position="1539"/>
        <end position="1572"/>
    </location>
</feature>
<accession>A0A9D4AQC1</accession>
<evidence type="ECO:0000256" key="19">
    <source>
        <dbReference type="PROSITE-ProRule" id="PRU00043"/>
    </source>
</evidence>
<evidence type="ECO:0000259" key="23">
    <source>
        <dbReference type="PROSITE" id="PS50268"/>
    </source>
</evidence>
<comment type="subcellular location">
    <subcellularLocation>
        <location evidence="1">Apical cell membrane</location>
        <topology evidence="1">Single-pass type I membrane protein</topology>
    </subcellularLocation>
    <subcellularLocation>
        <location evidence="2">Cell junction</location>
    </subcellularLocation>
    <subcellularLocation>
        <location evidence="16">Cell projection</location>
        <location evidence="16">Microvillus membrane</location>
        <topology evidence="16">Single-pass type I membrane protein</topology>
    </subcellularLocation>
</comment>